<gene>
    <name evidence="1" type="ORF">WN51_04879</name>
</gene>
<name>A0A0M8ZV31_9HYME</name>
<organism evidence="1 2">
    <name type="scientific">Melipona quadrifasciata</name>
    <dbReference type="NCBI Taxonomy" id="166423"/>
    <lineage>
        <taxon>Eukaryota</taxon>
        <taxon>Metazoa</taxon>
        <taxon>Ecdysozoa</taxon>
        <taxon>Arthropoda</taxon>
        <taxon>Hexapoda</taxon>
        <taxon>Insecta</taxon>
        <taxon>Pterygota</taxon>
        <taxon>Neoptera</taxon>
        <taxon>Endopterygota</taxon>
        <taxon>Hymenoptera</taxon>
        <taxon>Apocrita</taxon>
        <taxon>Aculeata</taxon>
        <taxon>Apoidea</taxon>
        <taxon>Anthophila</taxon>
        <taxon>Apidae</taxon>
        <taxon>Melipona</taxon>
    </lineage>
</organism>
<dbReference type="EMBL" id="KQ435876">
    <property type="protein sequence ID" value="KOX70139.1"/>
    <property type="molecule type" value="Genomic_DNA"/>
</dbReference>
<evidence type="ECO:0000313" key="1">
    <source>
        <dbReference type="EMBL" id="KOX70139.1"/>
    </source>
</evidence>
<protein>
    <recommendedName>
        <fullName evidence="3">Tachykinins</fullName>
    </recommendedName>
</protein>
<reference evidence="1 2" key="1">
    <citation type="submission" date="2015-07" db="EMBL/GenBank/DDBJ databases">
        <title>The genome of Melipona quadrifasciata.</title>
        <authorList>
            <person name="Pan H."/>
            <person name="Kapheim K."/>
        </authorList>
    </citation>
    <scope>NUCLEOTIDE SEQUENCE [LARGE SCALE GENOMIC DNA]</scope>
    <source>
        <strain evidence="1">0111107301</strain>
        <tissue evidence="1">Whole body</tissue>
    </source>
</reference>
<evidence type="ECO:0008006" key="3">
    <source>
        <dbReference type="Google" id="ProtNLM"/>
    </source>
</evidence>
<keyword evidence="2" id="KW-1185">Reference proteome</keyword>
<accession>A0A0M8ZV31</accession>
<dbReference type="OrthoDB" id="5919137at2759"/>
<dbReference type="Proteomes" id="UP000053105">
    <property type="component" value="Unassembled WGS sequence"/>
</dbReference>
<dbReference type="STRING" id="166423.A0A0M8ZV31"/>
<proteinExistence type="predicted"/>
<dbReference type="AlphaFoldDB" id="A0A0M8ZV31"/>
<sequence length="376" mass="43118">MNAMDYTLDNHEKTMTKRVRNHEGNEVLQDARSVLIKPYDPTRMIIRLTFLLMVSFTFAIAEESSDVLSDKRGAMGFQGMRGKKSFDSLDPDDFGVLKRAIMGFQGMRGKKNLIITDAANELFSEETNKRAPMGFQGMRGKKALLDDEYYKRAPMGFQGMRGKKSLEEIVDQIKKKVTTRFQDPRNQEVYLIDYPEDYEKRVLSDDGFSNVFDKKDEFSWEKRAPMGFQGTRGKKLILDTWENLDKPNLIDLHDFEHRKDTFDDYLDYSINPPDYETRAADFQDVENSGGPFKRARMGFHGMRGKRNAGEIYGFNSSTAGTTIGYQGAPNFAVYEIEKRSPFRYLGVRGKKNPRLGFRGKFVGVRGKKASTLQAVF</sequence>
<evidence type="ECO:0000313" key="2">
    <source>
        <dbReference type="Proteomes" id="UP000053105"/>
    </source>
</evidence>